<evidence type="ECO:0008006" key="3">
    <source>
        <dbReference type="Google" id="ProtNLM"/>
    </source>
</evidence>
<dbReference type="SUPFAM" id="SSF52058">
    <property type="entry name" value="L domain-like"/>
    <property type="match status" value="1"/>
</dbReference>
<organism evidence="1 2">
    <name type="scientific">Phocaeicola vulgatus</name>
    <name type="common">Bacteroides vulgatus</name>
    <dbReference type="NCBI Taxonomy" id="821"/>
    <lineage>
        <taxon>Bacteria</taxon>
        <taxon>Pseudomonadati</taxon>
        <taxon>Bacteroidota</taxon>
        <taxon>Bacteroidia</taxon>
        <taxon>Bacteroidales</taxon>
        <taxon>Bacteroidaceae</taxon>
        <taxon>Phocaeicola</taxon>
    </lineage>
</organism>
<dbReference type="AlphaFoldDB" id="A0A412QU65"/>
<sequence>MGYWCGCSLLIREGYKATVEWGDGKLHKVTGSSEWIYVTHEYPKPILLYVIRISTEEDDALWGFQDAMHEVDVLDFDCSGCLSLRFLEFSYLEKLDVSRNLHLERLVCDEGRFATLDLSQNTELRMLDCHYCPKLVSLDLTSCNRLERLNCWLCGSLSHIALSNQSVLKEVNYGDTCLHEKSEKHLLRLIERNGGALFDSLFNMWND</sequence>
<dbReference type="Proteomes" id="UP000283833">
    <property type="component" value="Unassembled WGS sequence"/>
</dbReference>
<dbReference type="InterPro" id="IPR032675">
    <property type="entry name" value="LRR_dom_sf"/>
</dbReference>
<dbReference type="Gene3D" id="3.80.10.10">
    <property type="entry name" value="Ribonuclease Inhibitor"/>
    <property type="match status" value="1"/>
</dbReference>
<dbReference type="EMBL" id="QRXI01000009">
    <property type="protein sequence ID" value="RGT94430.1"/>
    <property type="molecule type" value="Genomic_DNA"/>
</dbReference>
<protein>
    <recommendedName>
        <fullName evidence="3">Leucine-rich repeat domain-containing protein</fullName>
    </recommendedName>
</protein>
<comment type="caution">
    <text evidence="1">The sequence shown here is derived from an EMBL/GenBank/DDBJ whole genome shotgun (WGS) entry which is preliminary data.</text>
</comment>
<accession>A0A412QU65</accession>
<reference evidence="1 2" key="1">
    <citation type="submission" date="2018-08" db="EMBL/GenBank/DDBJ databases">
        <title>A genome reference for cultivated species of the human gut microbiota.</title>
        <authorList>
            <person name="Zou Y."/>
            <person name="Xue W."/>
            <person name="Luo G."/>
        </authorList>
    </citation>
    <scope>NUCLEOTIDE SEQUENCE [LARGE SCALE GENOMIC DNA]</scope>
    <source>
        <strain evidence="1 2">AF18-14</strain>
    </source>
</reference>
<name>A0A412QU65_PHOVU</name>
<evidence type="ECO:0000313" key="1">
    <source>
        <dbReference type="EMBL" id="RGT94430.1"/>
    </source>
</evidence>
<gene>
    <name evidence="1" type="ORF">DWX04_09170</name>
</gene>
<evidence type="ECO:0000313" key="2">
    <source>
        <dbReference type="Proteomes" id="UP000283833"/>
    </source>
</evidence>
<proteinExistence type="predicted"/>